<reference evidence="2 3" key="1">
    <citation type="submission" date="2022-08" db="EMBL/GenBank/DDBJ databases">
        <title>Aerococcaceae sp. nov isolated from spoiled eye mask.</title>
        <authorList>
            <person name="Zhou G."/>
            <person name="Xie X.-B."/>
            <person name="Shi Q.-S."/>
            <person name="Wang Y.-S."/>
            <person name="Wen X."/>
            <person name="Peng H."/>
            <person name="Yang X.-J."/>
            <person name="Tao H.-B."/>
            <person name="Huang X.-M."/>
        </authorList>
    </citation>
    <scope>NUCLEOTIDE SEQUENCE [LARGE SCALE GENOMIC DNA]</scope>
    <source>
        <strain evidence="3">DM20194951</strain>
    </source>
</reference>
<dbReference type="InterPro" id="IPR021359">
    <property type="entry name" value="DUF2812"/>
</dbReference>
<keyword evidence="1" id="KW-0812">Transmembrane</keyword>
<dbReference type="Proteomes" id="UP001315967">
    <property type="component" value="Chromosome"/>
</dbReference>
<keyword evidence="1" id="KW-0472">Membrane</keyword>
<gene>
    <name evidence="2" type="ORF">NRE15_03765</name>
</gene>
<sequence length="175" mass="21121">MEKTVYKVFMTWDYEREITWLNDMSAQGWQLKKPGFFRYTFEKDEPNKYQYALEYLNVGNEKMKDYFTFLEETGIEIMTQVGNWAYYRKVNDGKPFEIFNDNESKIEHFKRILSLLLVFLILEGWLALDYWSMIISGEREGFTLVFAILLTVIVFLFLYGIVRLNFKINKLKQKE</sequence>
<proteinExistence type="predicted"/>
<accession>A0ABY5P7T2</accession>
<evidence type="ECO:0000313" key="3">
    <source>
        <dbReference type="Proteomes" id="UP001315967"/>
    </source>
</evidence>
<evidence type="ECO:0000256" key="1">
    <source>
        <dbReference type="SAM" id="Phobius"/>
    </source>
</evidence>
<feature type="transmembrane region" description="Helical" evidence="1">
    <location>
        <begin position="141"/>
        <end position="162"/>
    </location>
</feature>
<evidence type="ECO:0000313" key="2">
    <source>
        <dbReference type="EMBL" id="UUX34776.1"/>
    </source>
</evidence>
<feature type="transmembrane region" description="Helical" evidence="1">
    <location>
        <begin position="112"/>
        <end position="135"/>
    </location>
</feature>
<name>A0ABY5P7T2_9LACT</name>
<protein>
    <submittedName>
        <fullName evidence="2">DUF2812 domain-containing protein</fullName>
    </submittedName>
</protein>
<dbReference type="EMBL" id="CP102453">
    <property type="protein sequence ID" value="UUX34776.1"/>
    <property type="molecule type" value="Genomic_DNA"/>
</dbReference>
<organism evidence="2 3">
    <name type="scientific">Fundicoccus culcitae</name>
    <dbReference type="NCBI Taxonomy" id="2969821"/>
    <lineage>
        <taxon>Bacteria</taxon>
        <taxon>Bacillati</taxon>
        <taxon>Bacillota</taxon>
        <taxon>Bacilli</taxon>
        <taxon>Lactobacillales</taxon>
        <taxon>Aerococcaceae</taxon>
        <taxon>Fundicoccus</taxon>
    </lineage>
</organism>
<keyword evidence="1" id="KW-1133">Transmembrane helix</keyword>
<dbReference type="Pfam" id="PF11193">
    <property type="entry name" value="DUF2812"/>
    <property type="match status" value="1"/>
</dbReference>
<dbReference type="RefSeq" id="WP_313794279.1">
    <property type="nucleotide sequence ID" value="NZ_CP102453.1"/>
</dbReference>
<keyword evidence="3" id="KW-1185">Reference proteome</keyword>